<evidence type="ECO:0000313" key="2">
    <source>
        <dbReference type="Proteomes" id="UP001207654"/>
    </source>
</evidence>
<accession>A0ABT3ZZD4</accession>
<reference evidence="1 2" key="1">
    <citation type="submission" date="2022-11" db="EMBL/GenBank/DDBJ databases">
        <title>Minimal conservation of predation-associated metabolite biosynthetic gene clusters underscores biosynthetic potential of Myxococcota including descriptions for ten novel species: Archangium lansinium sp. nov., Myxococcus landrumus sp. nov., Nannocystis bai.</title>
        <authorList>
            <person name="Ahearne A."/>
            <person name="Stevens C."/>
            <person name="Phillips K."/>
        </authorList>
    </citation>
    <scope>NUCLEOTIDE SEQUENCE [LARGE SCALE GENOMIC DNA]</scope>
    <source>
        <strain evidence="1 2">MIWBW</strain>
    </source>
</reference>
<dbReference type="Proteomes" id="UP001207654">
    <property type="component" value="Unassembled WGS sequence"/>
</dbReference>
<gene>
    <name evidence="1" type="ORF">OV287_06070</name>
</gene>
<organism evidence="1 2">
    <name type="scientific">Archangium lansingense</name>
    <dbReference type="NCBI Taxonomy" id="2995310"/>
    <lineage>
        <taxon>Bacteria</taxon>
        <taxon>Pseudomonadati</taxon>
        <taxon>Myxococcota</taxon>
        <taxon>Myxococcia</taxon>
        <taxon>Myxococcales</taxon>
        <taxon>Cystobacterineae</taxon>
        <taxon>Archangiaceae</taxon>
        <taxon>Archangium</taxon>
    </lineage>
</organism>
<evidence type="ECO:0000313" key="1">
    <source>
        <dbReference type="EMBL" id="MCY1074047.1"/>
    </source>
</evidence>
<dbReference type="EMBL" id="JAPNKA010000001">
    <property type="protein sequence ID" value="MCY1074047.1"/>
    <property type="molecule type" value="Genomic_DNA"/>
</dbReference>
<proteinExistence type="predicted"/>
<dbReference type="RefSeq" id="WP_267533031.1">
    <property type="nucleotide sequence ID" value="NZ_JAPNKA010000001.1"/>
</dbReference>
<sequence>METTELGAKALVLRSLELEDERLASLTLHCEVSDPEDDNIDLSVLLKDGRSFGFTVFSIRNLQRLIEGELSFVSPGMLVVSRLTDEAIIHAVRSAVALGIERFGILQSKLD</sequence>
<keyword evidence="2" id="KW-1185">Reference proteome</keyword>
<name>A0ABT3ZZD4_9BACT</name>
<comment type="caution">
    <text evidence="1">The sequence shown here is derived from an EMBL/GenBank/DDBJ whole genome shotgun (WGS) entry which is preliminary data.</text>
</comment>
<protein>
    <submittedName>
        <fullName evidence="1">Uncharacterized protein</fullName>
    </submittedName>
</protein>